<dbReference type="InterPro" id="IPR014718">
    <property type="entry name" value="GH-type_carb-bd"/>
</dbReference>
<dbReference type="EC" id="5.1.3.3" evidence="5"/>
<proteinExistence type="inferred from homology"/>
<evidence type="ECO:0000256" key="2">
    <source>
        <dbReference type="ARBA" id="ARBA00006206"/>
    </source>
</evidence>
<evidence type="ECO:0000256" key="1">
    <source>
        <dbReference type="ARBA" id="ARBA00005028"/>
    </source>
</evidence>
<comment type="pathway">
    <text evidence="1 5">Carbohydrate metabolism; hexose metabolism.</text>
</comment>
<evidence type="ECO:0000256" key="3">
    <source>
        <dbReference type="ARBA" id="ARBA00023235"/>
    </source>
</evidence>
<dbReference type="Gene3D" id="2.70.98.10">
    <property type="match status" value="1"/>
</dbReference>
<reference evidence="6 7" key="1">
    <citation type="submission" date="2021-12" db="EMBL/GenBank/DDBJ databases">
        <title>Genome seq of p7.</title>
        <authorList>
            <person name="Seo T."/>
        </authorList>
    </citation>
    <scope>NUCLEOTIDE SEQUENCE [LARGE SCALE GENOMIC DNA]</scope>
    <source>
        <strain evidence="6 7">P7</strain>
    </source>
</reference>
<dbReference type="InterPro" id="IPR008183">
    <property type="entry name" value="Aldose_1/G6P_1-epimerase"/>
</dbReference>
<dbReference type="PIRSF" id="PIRSF005096">
    <property type="entry name" value="GALM"/>
    <property type="match status" value="1"/>
</dbReference>
<comment type="similarity">
    <text evidence="2 5">Belongs to the aldose epimerase family.</text>
</comment>
<organism evidence="6 7">
    <name type="scientific">Pelomonas caseinilytica</name>
    <dbReference type="NCBI Taxonomy" id="2906763"/>
    <lineage>
        <taxon>Bacteria</taxon>
        <taxon>Pseudomonadati</taxon>
        <taxon>Pseudomonadota</taxon>
        <taxon>Betaproteobacteria</taxon>
        <taxon>Burkholderiales</taxon>
        <taxon>Sphaerotilaceae</taxon>
        <taxon>Roseateles</taxon>
    </lineage>
</organism>
<evidence type="ECO:0000256" key="4">
    <source>
        <dbReference type="ARBA" id="ARBA00023277"/>
    </source>
</evidence>
<dbReference type="Pfam" id="PF01263">
    <property type="entry name" value="Aldose_epim"/>
    <property type="match status" value="1"/>
</dbReference>
<evidence type="ECO:0000256" key="5">
    <source>
        <dbReference type="PIRNR" id="PIRNR005096"/>
    </source>
</evidence>
<dbReference type="InterPro" id="IPR047215">
    <property type="entry name" value="Galactose_mutarotase-like"/>
</dbReference>
<name>A0ABS8XBZ5_9BURK</name>
<dbReference type="Proteomes" id="UP001201463">
    <property type="component" value="Unassembled WGS sequence"/>
</dbReference>
<dbReference type="CDD" id="cd09019">
    <property type="entry name" value="galactose_mutarotase_like"/>
    <property type="match status" value="1"/>
</dbReference>
<dbReference type="EMBL" id="JAJTWT010000001">
    <property type="protein sequence ID" value="MCE4536341.1"/>
    <property type="molecule type" value="Genomic_DNA"/>
</dbReference>
<dbReference type="InterPro" id="IPR015443">
    <property type="entry name" value="Aldose_1-epimerase"/>
</dbReference>
<evidence type="ECO:0000313" key="6">
    <source>
        <dbReference type="EMBL" id="MCE4536341.1"/>
    </source>
</evidence>
<dbReference type="InterPro" id="IPR011013">
    <property type="entry name" value="Gal_mutarotase_sf_dom"/>
</dbReference>
<dbReference type="SUPFAM" id="SSF74650">
    <property type="entry name" value="Galactose mutarotase-like"/>
    <property type="match status" value="1"/>
</dbReference>
<dbReference type="RefSeq" id="WP_233389522.1">
    <property type="nucleotide sequence ID" value="NZ_JAJTWT010000001.1"/>
</dbReference>
<protein>
    <recommendedName>
        <fullName evidence="5">Aldose 1-epimerase</fullName>
        <ecNumber evidence="5">5.1.3.3</ecNumber>
    </recommendedName>
</protein>
<sequence length="359" mass="38284">MSAPAAIASRDYGRLPDGRPVTEYRLDNGRGLVLTALDWGGIVNGLWLPGTSAPGDSVVLGLADLAAYLRGAGSHLGVIAGRYANRIAGASFELDGQRHRLVANDGPNCLHGGPQGFGASLWRATPEPVALDGSVSLRLERESPDGEMGFPGTLRIAVRYTLGPDMSWRVDYEASTDRPTVVNLTSHAYFNLGGLASGPALGHRLTLTASRYTVPDATGIPLRHEPVDGTPFDFRGARGIGREIGREVGYDHNWLLDAPLDGGLHLAARLHDPATGRWMEMLTTEPALQFYAGTWLDGSLTGPDGTAYTRGAGICVETQHNPDSPNRPVGPDWPSTVLRPGEVFRSATVHRFGGWDAGH</sequence>
<comment type="caution">
    <text evidence="6">The sequence shown here is derived from an EMBL/GenBank/DDBJ whole genome shotgun (WGS) entry which is preliminary data.</text>
</comment>
<dbReference type="NCBIfam" id="NF008277">
    <property type="entry name" value="PRK11055.1"/>
    <property type="match status" value="1"/>
</dbReference>
<gene>
    <name evidence="6" type="ORF">LXT12_03615</name>
</gene>
<keyword evidence="7" id="KW-1185">Reference proteome</keyword>
<keyword evidence="3 5" id="KW-0413">Isomerase</keyword>
<evidence type="ECO:0000313" key="7">
    <source>
        <dbReference type="Proteomes" id="UP001201463"/>
    </source>
</evidence>
<dbReference type="PANTHER" id="PTHR10091:SF0">
    <property type="entry name" value="GALACTOSE MUTAROTASE"/>
    <property type="match status" value="1"/>
</dbReference>
<comment type="catalytic activity">
    <reaction evidence="5">
        <text>alpha-D-glucose = beta-D-glucose</text>
        <dbReference type="Rhea" id="RHEA:10264"/>
        <dbReference type="ChEBI" id="CHEBI:15903"/>
        <dbReference type="ChEBI" id="CHEBI:17925"/>
        <dbReference type="EC" id="5.1.3.3"/>
    </reaction>
</comment>
<keyword evidence="4 5" id="KW-0119">Carbohydrate metabolism</keyword>
<dbReference type="PANTHER" id="PTHR10091">
    <property type="entry name" value="ALDOSE-1-EPIMERASE"/>
    <property type="match status" value="1"/>
</dbReference>
<accession>A0ABS8XBZ5</accession>